<feature type="region of interest" description="Disordered" evidence="1">
    <location>
        <begin position="1"/>
        <end position="84"/>
    </location>
</feature>
<protein>
    <submittedName>
        <fullName evidence="2">Uncharacterized protein</fullName>
    </submittedName>
</protein>
<evidence type="ECO:0000313" key="2">
    <source>
        <dbReference type="EMBL" id="KAJ2800674.1"/>
    </source>
</evidence>
<dbReference type="EMBL" id="JANBUO010000941">
    <property type="protein sequence ID" value="KAJ2800674.1"/>
    <property type="molecule type" value="Genomic_DNA"/>
</dbReference>
<feature type="compositionally biased region" description="Polar residues" evidence="1">
    <location>
        <begin position="45"/>
        <end position="57"/>
    </location>
</feature>
<reference evidence="2" key="1">
    <citation type="submission" date="2022-07" db="EMBL/GenBank/DDBJ databases">
        <title>Phylogenomic reconstructions and comparative analyses of Kickxellomycotina fungi.</title>
        <authorList>
            <person name="Reynolds N.K."/>
            <person name="Stajich J.E."/>
            <person name="Barry K."/>
            <person name="Grigoriev I.V."/>
            <person name="Crous P."/>
            <person name="Smith M.E."/>
        </authorList>
    </citation>
    <scope>NUCLEOTIDE SEQUENCE</scope>
    <source>
        <strain evidence="2">NRRL 1565</strain>
    </source>
</reference>
<sequence>MAPDRPLPPLPPGAELDQQKQLAVADAEKKLNAQAKKQRAAAEQSPQESPQRNQPPTKQLPPPPPAAAAAANGRELRRNNSAAAALDSQGFINSYKKHERFANSDARGDVSGEPREKSKTRQLLWTGLFGSRNVRPLPTATTRRRSGSAEDAQLLPAAPARTRLASPSSSSSLAQHVRGKAAAQSVYVL</sequence>
<name>A0A9W8HX32_9FUNG</name>
<feature type="compositionally biased region" description="Pro residues" evidence="1">
    <location>
        <begin position="1"/>
        <end position="12"/>
    </location>
</feature>
<feature type="region of interest" description="Disordered" evidence="1">
    <location>
        <begin position="99"/>
        <end position="189"/>
    </location>
</feature>
<keyword evidence="3" id="KW-1185">Reference proteome</keyword>
<dbReference type="Proteomes" id="UP001140094">
    <property type="component" value="Unassembled WGS sequence"/>
</dbReference>
<comment type="caution">
    <text evidence="2">The sequence shown here is derived from an EMBL/GenBank/DDBJ whole genome shotgun (WGS) entry which is preliminary data.</text>
</comment>
<dbReference type="OrthoDB" id="5572164at2759"/>
<evidence type="ECO:0000256" key="1">
    <source>
        <dbReference type="SAM" id="MobiDB-lite"/>
    </source>
</evidence>
<proteinExistence type="predicted"/>
<feature type="compositionally biased region" description="Low complexity" evidence="1">
    <location>
        <begin position="152"/>
        <end position="175"/>
    </location>
</feature>
<dbReference type="AlphaFoldDB" id="A0A9W8HX32"/>
<gene>
    <name evidence="2" type="ORF">H4R20_003972</name>
</gene>
<organism evidence="2 3">
    <name type="scientific">Coemansia guatemalensis</name>
    <dbReference type="NCBI Taxonomy" id="2761395"/>
    <lineage>
        <taxon>Eukaryota</taxon>
        <taxon>Fungi</taxon>
        <taxon>Fungi incertae sedis</taxon>
        <taxon>Zoopagomycota</taxon>
        <taxon>Kickxellomycotina</taxon>
        <taxon>Kickxellomycetes</taxon>
        <taxon>Kickxellales</taxon>
        <taxon>Kickxellaceae</taxon>
        <taxon>Coemansia</taxon>
    </lineage>
</organism>
<evidence type="ECO:0000313" key="3">
    <source>
        <dbReference type="Proteomes" id="UP001140094"/>
    </source>
</evidence>
<accession>A0A9W8HX32</accession>
<feature type="compositionally biased region" description="Basic and acidic residues" evidence="1">
    <location>
        <begin position="100"/>
        <end position="119"/>
    </location>
</feature>